<dbReference type="STRING" id="46680.GCA_000807755_06748"/>
<name>A0A246F7M6_PSENT</name>
<gene>
    <name evidence="1" type="ORF">CEG18_20770</name>
</gene>
<evidence type="ECO:0000313" key="1">
    <source>
        <dbReference type="EMBL" id="OWP49169.1"/>
    </source>
</evidence>
<dbReference type="Gene3D" id="1.20.58.320">
    <property type="entry name" value="TPR-like"/>
    <property type="match status" value="1"/>
</dbReference>
<reference evidence="1 2" key="1">
    <citation type="submission" date="2017-06" db="EMBL/GenBank/DDBJ databases">
        <title>Draft genome of Pseudomonas nitroreducens DF05.</title>
        <authorList>
            <person name="Iyer R."/>
        </authorList>
    </citation>
    <scope>NUCLEOTIDE SEQUENCE [LARGE SCALE GENOMIC DNA]</scope>
    <source>
        <strain evidence="1 2">DF05</strain>
    </source>
</reference>
<accession>A0A246F7M6</accession>
<evidence type="ECO:0008006" key="3">
    <source>
        <dbReference type="Google" id="ProtNLM"/>
    </source>
</evidence>
<comment type="caution">
    <text evidence="1">The sequence shown here is derived from an EMBL/GenBank/DDBJ whole genome shotgun (WGS) entry which is preliminary data.</text>
</comment>
<dbReference type="EMBL" id="NJBA01000007">
    <property type="protein sequence ID" value="OWP49169.1"/>
    <property type="molecule type" value="Genomic_DNA"/>
</dbReference>
<dbReference type="AlphaFoldDB" id="A0A246F7M6"/>
<organism evidence="1 2">
    <name type="scientific">Pseudomonas nitroreducens</name>
    <dbReference type="NCBI Taxonomy" id="46680"/>
    <lineage>
        <taxon>Bacteria</taxon>
        <taxon>Pseudomonadati</taxon>
        <taxon>Pseudomonadota</taxon>
        <taxon>Gammaproteobacteria</taxon>
        <taxon>Pseudomonadales</taxon>
        <taxon>Pseudomonadaceae</taxon>
        <taxon>Pseudomonas</taxon>
    </lineage>
</organism>
<dbReference type="InterPro" id="IPR010323">
    <property type="entry name" value="DUF924"/>
</dbReference>
<protein>
    <recommendedName>
        <fullName evidence="3">DUF924 domain-containing protein</fullName>
    </recommendedName>
</protein>
<evidence type="ECO:0000313" key="2">
    <source>
        <dbReference type="Proteomes" id="UP000198145"/>
    </source>
</evidence>
<dbReference type="Gene3D" id="1.25.40.10">
    <property type="entry name" value="Tetratricopeptide repeat domain"/>
    <property type="match status" value="1"/>
</dbReference>
<dbReference type="Proteomes" id="UP000198145">
    <property type="component" value="Unassembled WGS sequence"/>
</dbReference>
<sequence length="201" mass="22898">MTTTPWQVLLDWWFGTALDANEVAAQRNALWFGKSACQDVDSENRFGGLVRQALDGGLQEWEREPQSWLALILLLDQLPRMVFRDSPRAYAGDARAQQLVRQGLEAGFDRQLPRIERVFVYIVLEHAEDLASQNEAVRLFEALQAESSDSEKVVFAGYLAYARKHQVVIERFGRFPHRNAILGRESTAEEAVFLTEPGSRF</sequence>
<proteinExistence type="predicted"/>
<dbReference type="SUPFAM" id="SSF48452">
    <property type="entry name" value="TPR-like"/>
    <property type="match status" value="1"/>
</dbReference>
<dbReference type="RefSeq" id="WP_088420253.1">
    <property type="nucleotide sequence ID" value="NZ_NJBA01000007.1"/>
</dbReference>
<dbReference type="Pfam" id="PF06041">
    <property type="entry name" value="DUF924"/>
    <property type="match status" value="1"/>
</dbReference>
<dbReference type="eggNOG" id="COG3803">
    <property type="taxonomic scope" value="Bacteria"/>
</dbReference>
<dbReference type="InterPro" id="IPR011990">
    <property type="entry name" value="TPR-like_helical_dom_sf"/>
</dbReference>